<dbReference type="STRING" id="930991.A0A0D0DW50"/>
<name>A0A0D0DW50_9AGAM</name>
<dbReference type="AlphaFoldDB" id="A0A0D0DW50"/>
<dbReference type="InParanoid" id="A0A0D0DW50"/>
<dbReference type="EMBL" id="KN824860">
    <property type="protein sequence ID" value="KIK99408.1"/>
    <property type="molecule type" value="Genomic_DNA"/>
</dbReference>
<dbReference type="HOGENOM" id="CLU_1482461_0_0_1"/>
<evidence type="ECO:0000313" key="2">
    <source>
        <dbReference type="EMBL" id="KIK99408.1"/>
    </source>
</evidence>
<sequence length="182" mass="20336">MSGPMVEKYGIVENPVCAAPSSHSSHDEDADEENGGDYSTRMEELFDGDVEEEEDDEEEGFLYDGVDAERITGANYREQLRDVLGPDDTSDTFEEDEVERSLFQEDLSENRGDVSGNGPSRSTLTSFLTLLVFPSLLPLNPPWLLFPSSFRLFQSSPVMNYLNPFCTPMSLVFGRSSQQVLL</sequence>
<organism evidence="2 3">
    <name type="scientific">Paxillus rubicundulus Ve08.2h10</name>
    <dbReference type="NCBI Taxonomy" id="930991"/>
    <lineage>
        <taxon>Eukaryota</taxon>
        <taxon>Fungi</taxon>
        <taxon>Dikarya</taxon>
        <taxon>Basidiomycota</taxon>
        <taxon>Agaricomycotina</taxon>
        <taxon>Agaricomycetes</taxon>
        <taxon>Agaricomycetidae</taxon>
        <taxon>Boletales</taxon>
        <taxon>Paxilineae</taxon>
        <taxon>Paxillaceae</taxon>
        <taxon>Paxillus</taxon>
    </lineage>
</organism>
<keyword evidence="3" id="KW-1185">Reference proteome</keyword>
<dbReference type="OrthoDB" id="10489977at2759"/>
<protein>
    <submittedName>
        <fullName evidence="2">Unplaced genomic scaffold scaffold_38, whole genome shotgun sequence</fullName>
    </submittedName>
</protein>
<proteinExistence type="predicted"/>
<reference evidence="3" key="2">
    <citation type="submission" date="2015-01" db="EMBL/GenBank/DDBJ databases">
        <title>Evolutionary Origins and Diversification of the Mycorrhizal Mutualists.</title>
        <authorList>
            <consortium name="DOE Joint Genome Institute"/>
            <consortium name="Mycorrhizal Genomics Consortium"/>
            <person name="Kohler A."/>
            <person name="Kuo A."/>
            <person name="Nagy L.G."/>
            <person name="Floudas D."/>
            <person name="Copeland A."/>
            <person name="Barry K.W."/>
            <person name="Cichocki N."/>
            <person name="Veneault-Fourrey C."/>
            <person name="LaButti K."/>
            <person name="Lindquist E.A."/>
            <person name="Lipzen A."/>
            <person name="Lundell T."/>
            <person name="Morin E."/>
            <person name="Murat C."/>
            <person name="Riley R."/>
            <person name="Ohm R."/>
            <person name="Sun H."/>
            <person name="Tunlid A."/>
            <person name="Henrissat B."/>
            <person name="Grigoriev I.V."/>
            <person name="Hibbett D.S."/>
            <person name="Martin F."/>
        </authorList>
    </citation>
    <scope>NUCLEOTIDE SEQUENCE [LARGE SCALE GENOMIC DNA]</scope>
    <source>
        <strain evidence="3">Ve08.2h10</strain>
    </source>
</reference>
<gene>
    <name evidence="2" type="ORF">PAXRUDRAFT_525673</name>
</gene>
<reference evidence="2 3" key="1">
    <citation type="submission" date="2014-04" db="EMBL/GenBank/DDBJ databases">
        <authorList>
            <consortium name="DOE Joint Genome Institute"/>
            <person name="Kuo A."/>
            <person name="Kohler A."/>
            <person name="Jargeat P."/>
            <person name="Nagy L.G."/>
            <person name="Floudas D."/>
            <person name="Copeland A."/>
            <person name="Barry K.W."/>
            <person name="Cichocki N."/>
            <person name="Veneault-Fourrey C."/>
            <person name="LaButti K."/>
            <person name="Lindquist E.A."/>
            <person name="Lipzen A."/>
            <person name="Lundell T."/>
            <person name="Morin E."/>
            <person name="Murat C."/>
            <person name="Sun H."/>
            <person name="Tunlid A."/>
            <person name="Henrissat B."/>
            <person name="Grigoriev I.V."/>
            <person name="Hibbett D.S."/>
            <person name="Martin F."/>
            <person name="Nordberg H.P."/>
            <person name="Cantor M.N."/>
            <person name="Hua S.X."/>
        </authorList>
    </citation>
    <scope>NUCLEOTIDE SEQUENCE [LARGE SCALE GENOMIC DNA]</scope>
    <source>
        <strain evidence="2 3">Ve08.2h10</strain>
    </source>
</reference>
<evidence type="ECO:0000256" key="1">
    <source>
        <dbReference type="SAM" id="MobiDB-lite"/>
    </source>
</evidence>
<evidence type="ECO:0000313" key="3">
    <source>
        <dbReference type="Proteomes" id="UP000054538"/>
    </source>
</evidence>
<feature type="region of interest" description="Disordered" evidence="1">
    <location>
        <begin position="15"/>
        <end position="42"/>
    </location>
</feature>
<accession>A0A0D0DW50</accession>
<dbReference type="Proteomes" id="UP000054538">
    <property type="component" value="Unassembled WGS sequence"/>
</dbReference>